<accession>A0A9N9HA38</accession>
<reference evidence="1" key="1">
    <citation type="submission" date="2021-06" db="EMBL/GenBank/DDBJ databases">
        <authorList>
            <person name="Kallberg Y."/>
            <person name="Tangrot J."/>
            <person name="Rosling A."/>
        </authorList>
    </citation>
    <scope>NUCLEOTIDE SEQUENCE</scope>
    <source>
        <strain evidence="1">FL130A</strain>
    </source>
</reference>
<comment type="caution">
    <text evidence="1">The sequence shown here is derived from an EMBL/GenBank/DDBJ whole genome shotgun (WGS) entry which is preliminary data.</text>
</comment>
<sequence>LVMIRCVTHSKILRRSTIRDTEYGFFMPLIATAFIKAISDTNMQASAEMVNKDTCTRW</sequence>
<dbReference type="AlphaFoldDB" id="A0A9N9HA38"/>
<organism evidence="1 2">
    <name type="scientific">Ambispora leptoticha</name>
    <dbReference type="NCBI Taxonomy" id="144679"/>
    <lineage>
        <taxon>Eukaryota</taxon>
        <taxon>Fungi</taxon>
        <taxon>Fungi incertae sedis</taxon>
        <taxon>Mucoromycota</taxon>
        <taxon>Glomeromycotina</taxon>
        <taxon>Glomeromycetes</taxon>
        <taxon>Archaeosporales</taxon>
        <taxon>Ambisporaceae</taxon>
        <taxon>Ambispora</taxon>
    </lineage>
</organism>
<keyword evidence="2" id="KW-1185">Reference proteome</keyword>
<evidence type="ECO:0000313" key="2">
    <source>
        <dbReference type="Proteomes" id="UP000789508"/>
    </source>
</evidence>
<feature type="non-terminal residue" evidence="1">
    <location>
        <position position="1"/>
    </location>
</feature>
<dbReference type="EMBL" id="CAJVPS010011438">
    <property type="protein sequence ID" value="CAG8664792.1"/>
    <property type="molecule type" value="Genomic_DNA"/>
</dbReference>
<proteinExistence type="predicted"/>
<dbReference type="Proteomes" id="UP000789508">
    <property type="component" value="Unassembled WGS sequence"/>
</dbReference>
<evidence type="ECO:0000313" key="1">
    <source>
        <dbReference type="EMBL" id="CAG8664792.1"/>
    </source>
</evidence>
<protein>
    <submittedName>
        <fullName evidence="1">2249_t:CDS:1</fullName>
    </submittedName>
</protein>
<gene>
    <name evidence="1" type="ORF">ALEPTO_LOCUS10422</name>
</gene>
<name>A0A9N9HA38_9GLOM</name>